<feature type="compositionally biased region" description="Polar residues" evidence="1">
    <location>
        <begin position="1"/>
        <end position="16"/>
    </location>
</feature>
<dbReference type="PANTHER" id="PTHR42754">
    <property type="entry name" value="ENDOGLUCANASE"/>
    <property type="match status" value="1"/>
</dbReference>
<reference evidence="3" key="1">
    <citation type="submission" date="2016-10" db="EMBL/GenBank/DDBJ databases">
        <authorList>
            <person name="Varghese N."/>
            <person name="Submissions S."/>
        </authorList>
    </citation>
    <scope>NUCLEOTIDE SEQUENCE [LARGE SCALE GENOMIC DNA]</scope>
    <source>
        <strain evidence="3">CGMCC 1.7738</strain>
    </source>
</reference>
<evidence type="ECO:0000256" key="1">
    <source>
        <dbReference type="SAM" id="MobiDB-lite"/>
    </source>
</evidence>
<keyword evidence="3" id="KW-1185">Reference proteome</keyword>
<dbReference type="PANTHER" id="PTHR42754:SF1">
    <property type="entry name" value="LIPOPROTEIN"/>
    <property type="match status" value="1"/>
</dbReference>
<dbReference type="Proteomes" id="UP000199607">
    <property type="component" value="Unassembled WGS sequence"/>
</dbReference>
<sequence>MNESNIDSAAEPTTEQPVAADADTSCRLSRRDVVRTASVAAMVGVGGTGVGTATSTDDDSSPPPVFGRDEVVRWYRTGDRDGEERFRDAIATADGGVTTVGAVTLDADRSEAWQYAWDAIGDKRWTARQGDPGFDSAFGGVRTTTGGYVLCGRTRRRGRENDRFYVVATGPRGTERWTQRFHVRRCDDDRANDVVQTAGGDYAVAGIAADSAALAKLGPDGTVEWTNTYGGGRAVEVVTVVAVDDGYVLAGTVTHSESTRQFLLLKTDETGREQWRRTYSAGEDSRLTDCTPTENGYVLAGTTSSENAFTTNALVVRTDSRGRLVWEQTYGASGEEYTAEGITATARGYAVVGTRSSDVVGPQLWLGGLDEDGEWTWRYAFGTERPEIPDALTTTSDGFAVVSGFTDSAEVDDRSDGFVAKVTLPDQRS</sequence>
<gene>
    <name evidence="2" type="ORF">SAMN04487950_2325</name>
</gene>
<proteinExistence type="predicted"/>
<dbReference type="InterPro" id="IPR011047">
    <property type="entry name" value="Quinoprotein_ADH-like_sf"/>
</dbReference>
<evidence type="ECO:0000313" key="3">
    <source>
        <dbReference type="Proteomes" id="UP000199607"/>
    </source>
</evidence>
<dbReference type="SUPFAM" id="SSF50998">
    <property type="entry name" value="Quinoprotein alcohol dehydrogenase-like"/>
    <property type="match status" value="1"/>
</dbReference>
<evidence type="ECO:0000313" key="2">
    <source>
        <dbReference type="EMBL" id="SFL07871.1"/>
    </source>
</evidence>
<dbReference type="EMBL" id="FOTC01000002">
    <property type="protein sequence ID" value="SFL07871.1"/>
    <property type="molecule type" value="Genomic_DNA"/>
</dbReference>
<dbReference type="RefSeq" id="WP_089869480.1">
    <property type="nucleotide sequence ID" value="NZ_FOTC01000002.1"/>
</dbReference>
<dbReference type="STRING" id="553466.SAMN04487950_2325"/>
<name>A0A1I4EUQ0_9EURY</name>
<accession>A0A1I4EUQ0</accession>
<protein>
    <submittedName>
        <fullName evidence="2">Uncharacterized protein</fullName>
    </submittedName>
</protein>
<organism evidence="2 3">
    <name type="scientific">Halogranum rubrum</name>
    <dbReference type="NCBI Taxonomy" id="553466"/>
    <lineage>
        <taxon>Archaea</taxon>
        <taxon>Methanobacteriati</taxon>
        <taxon>Methanobacteriota</taxon>
        <taxon>Stenosarchaea group</taxon>
        <taxon>Halobacteria</taxon>
        <taxon>Halobacteriales</taxon>
        <taxon>Haloferacaceae</taxon>
    </lineage>
</organism>
<feature type="region of interest" description="Disordered" evidence="1">
    <location>
        <begin position="1"/>
        <end position="25"/>
    </location>
</feature>
<dbReference type="AlphaFoldDB" id="A0A1I4EUQ0"/>
<dbReference type="Gene3D" id="2.80.10.50">
    <property type="match status" value="1"/>
</dbReference>
<feature type="region of interest" description="Disordered" evidence="1">
    <location>
        <begin position="48"/>
        <end position="67"/>
    </location>
</feature>